<dbReference type="Proteomes" id="UP000243540">
    <property type="component" value="Unassembled WGS sequence"/>
</dbReference>
<reference evidence="1 2" key="1">
    <citation type="submission" date="2017-04" db="EMBL/GenBank/DDBJ databases">
        <title>Draft genome sequences of Alloscardovia macacae UMA81211 and UMA81212 isolated from the feces of a rhesus macaque (Macaca mulatta).</title>
        <authorList>
            <person name="Albert K."/>
            <person name="Sela D.A."/>
        </authorList>
    </citation>
    <scope>NUCLEOTIDE SEQUENCE [LARGE SCALE GENOMIC DNA]</scope>
    <source>
        <strain evidence="1 2">UMA81212</strain>
    </source>
</reference>
<evidence type="ECO:0000313" key="2">
    <source>
        <dbReference type="Proteomes" id="UP000243540"/>
    </source>
</evidence>
<dbReference type="Gene3D" id="2.60.40.2880">
    <property type="entry name" value="MmpS1-5, C-terminal soluble domain"/>
    <property type="match status" value="1"/>
</dbReference>
<comment type="caution">
    <text evidence="1">The sequence shown here is derived from an EMBL/GenBank/DDBJ whole genome shotgun (WGS) entry which is preliminary data.</text>
</comment>
<organism evidence="1 2">
    <name type="scientific">Alloscardovia macacae</name>
    <dbReference type="NCBI Taxonomy" id="1160091"/>
    <lineage>
        <taxon>Bacteria</taxon>
        <taxon>Bacillati</taxon>
        <taxon>Actinomycetota</taxon>
        <taxon>Actinomycetes</taxon>
        <taxon>Bifidobacteriales</taxon>
        <taxon>Bifidobacteriaceae</taxon>
        <taxon>Alloscardovia</taxon>
    </lineage>
</organism>
<sequence>MSVTASGTGTVIFGEAGSSSTEKFTGEWKKTFTGDDAKKFLTFSVTGDFTGGDDQKLSCAVTKNGKEVSHKEATGAAASVFCSTNG</sequence>
<accession>A0A1Y2SZL9</accession>
<dbReference type="EMBL" id="NEKC01000011">
    <property type="protein sequence ID" value="OTA28827.1"/>
    <property type="molecule type" value="Genomic_DNA"/>
</dbReference>
<dbReference type="InterPro" id="IPR038468">
    <property type="entry name" value="MmpS_C"/>
</dbReference>
<proteinExistence type="predicted"/>
<gene>
    <name evidence="1" type="ORF">B9T39_05745</name>
</gene>
<dbReference type="OrthoDB" id="3243207at2"/>
<dbReference type="RefSeq" id="WP_086106866.1">
    <property type="nucleotide sequence ID" value="NZ_NEKB01000010.1"/>
</dbReference>
<name>A0A1Y2SZL9_9BIFI</name>
<evidence type="ECO:0000313" key="1">
    <source>
        <dbReference type="EMBL" id="OTA28827.1"/>
    </source>
</evidence>
<protein>
    <submittedName>
        <fullName evidence="1">Uncharacterized protein</fullName>
    </submittedName>
</protein>
<dbReference type="AlphaFoldDB" id="A0A1Y2SZL9"/>